<dbReference type="SMART" id="SM00116">
    <property type="entry name" value="CBS"/>
    <property type="match status" value="2"/>
</dbReference>
<organism evidence="4 5">
    <name type="scientific">Algibacter luteus</name>
    <dbReference type="NCBI Taxonomy" id="1178825"/>
    <lineage>
        <taxon>Bacteria</taxon>
        <taxon>Pseudomonadati</taxon>
        <taxon>Bacteroidota</taxon>
        <taxon>Flavobacteriia</taxon>
        <taxon>Flavobacteriales</taxon>
        <taxon>Flavobacteriaceae</taxon>
        <taxon>Algibacter</taxon>
    </lineage>
</organism>
<sequence length="148" mass="16847">MITLSCLNLNPLKMKSDSIVHVMTKDVISVTPEQNLLDVKHIYEKKKWHQHIPVLKNEKLVGMVSLVDFMYNIAGAGINDDHKVYKDLKVKDIMTQKPFYLTTKANVEDVAKVLSTQHYHAVPILENDKLVGIVSTADIINYYLKKAV</sequence>
<dbReference type="Pfam" id="PF00571">
    <property type="entry name" value="CBS"/>
    <property type="match status" value="2"/>
</dbReference>
<dbReference type="eggNOG" id="COG0517">
    <property type="taxonomic scope" value="Bacteria"/>
</dbReference>
<dbReference type="Proteomes" id="UP000184396">
    <property type="component" value="Unassembled WGS sequence"/>
</dbReference>
<protein>
    <submittedName>
        <fullName evidence="4">CBS domain-containing protein</fullName>
    </submittedName>
</protein>
<feature type="domain" description="CBS" evidence="3">
    <location>
        <begin position="94"/>
        <end position="148"/>
    </location>
</feature>
<dbReference type="InterPro" id="IPR051257">
    <property type="entry name" value="Diverse_CBS-Domain"/>
</dbReference>
<feature type="domain" description="CBS" evidence="3">
    <location>
        <begin position="23"/>
        <end position="81"/>
    </location>
</feature>
<evidence type="ECO:0000256" key="1">
    <source>
        <dbReference type="ARBA" id="ARBA00023122"/>
    </source>
</evidence>
<keyword evidence="5" id="KW-1185">Reference proteome</keyword>
<dbReference type="OrthoDB" id="9802114at2"/>
<evidence type="ECO:0000313" key="4">
    <source>
        <dbReference type="EMBL" id="SHI86301.1"/>
    </source>
</evidence>
<dbReference type="Gene3D" id="3.10.580.10">
    <property type="entry name" value="CBS-domain"/>
    <property type="match status" value="2"/>
</dbReference>
<dbReference type="STRING" id="1178825.SAMN05216261_2035"/>
<dbReference type="EMBL" id="FQYK01000004">
    <property type="protein sequence ID" value="SHI86301.1"/>
    <property type="molecule type" value="Genomic_DNA"/>
</dbReference>
<keyword evidence="1 2" id="KW-0129">CBS domain</keyword>
<dbReference type="PANTHER" id="PTHR43080:SF26">
    <property type="entry name" value="REGULATORY PROTEIN"/>
    <property type="match status" value="1"/>
</dbReference>
<dbReference type="AlphaFoldDB" id="A0A1M6ELD6"/>
<accession>A0A1M6ELD6</accession>
<dbReference type="InterPro" id="IPR000644">
    <property type="entry name" value="CBS_dom"/>
</dbReference>
<evidence type="ECO:0000259" key="3">
    <source>
        <dbReference type="PROSITE" id="PS51371"/>
    </source>
</evidence>
<dbReference type="PROSITE" id="PS51371">
    <property type="entry name" value="CBS"/>
    <property type="match status" value="2"/>
</dbReference>
<dbReference type="SUPFAM" id="SSF54631">
    <property type="entry name" value="CBS-domain pair"/>
    <property type="match status" value="1"/>
</dbReference>
<dbReference type="InterPro" id="IPR046342">
    <property type="entry name" value="CBS_dom_sf"/>
</dbReference>
<evidence type="ECO:0000313" key="5">
    <source>
        <dbReference type="Proteomes" id="UP000184396"/>
    </source>
</evidence>
<proteinExistence type="predicted"/>
<gene>
    <name evidence="4" type="ORF">SAMN05216261_2035</name>
</gene>
<evidence type="ECO:0000256" key="2">
    <source>
        <dbReference type="PROSITE-ProRule" id="PRU00703"/>
    </source>
</evidence>
<name>A0A1M6ELD6_9FLAO</name>
<reference evidence="4 5" key="1">
    <citation type="submission" date="2016-11" db="EMBL/GenBank/DDBJ databases">
        <authorList>
            <person name="Jaros S."/>
            <person name="Januszkiewicz K."/>
            <person name="Wedrychowicz H."/>
        </authorList>
    </citation>
    <scope>NUCLEOTIDE SEQUENCE [LARGE SCALE GENOMIC DNA]</scope>
    <source>
        <strain evidence="4 5">CGMCC 1.12213</strain>
    </source>
</reference>
<dbReference type="PANTHER" id="PTHR43080">
    <property type="entry name" value="CBS DOMAIN-CONTAINING PROTEIN CBSX3, MITOCHONDRIAL"/>
    <property type="match status" value="1"/>
</dbReference>